<dbReference type="PANTHER" id="PTHR15683:SF8">
    <property type="entry name" value="SCAFFOLD ATTACHMENT FACTOR B, ISOFORM B"/>
    <property type="match status" value="1"/>
</dbReference>
<dbReference type="PANTHER" id="PTHR15683">
    <property type="entry name" value="SCAFFOLD ATTACHMENT FACTOR B-RELATED"/>
    <property type="match status" value="1"/>
</dbReference>
<dbReference type="STRING" id="299467.A0A443SK86"/>
<keyword evidence="2 4" id="KW-0694">RNA-binding</keyword>
<dbReference type="AlphaFoldDB" id="A0A443SK86"/>
<dbReference type="InterPro" id="IPR000504">
    <property type="entry name" value="RRM_dom"/>
</dbReference>
<dbReference type="SMART" id="SM00360">
    <property type="entry name" value="RRM"/>
    <property type="match status" value="1"/>
</dbReference>
<name>A0A443SK86_9ACAR</name>
<dbReference type="GO" id="GO:0050684">
    <property type="term" value="P:regulation of mRNA processing"/>
    <property type="evidence" value="ECO:0007669"/>
    <property type="project" value="TreeGrafter"/>
</dbReference>
<evidence type="ECO:0000259" key="6">
    <source>
        <dbReference type="PROSITE" id="PS50102"/>
    </source>
</evidence>
<feature type="compositionally biased region" description="Basic and acidic residues" evidence="5">
    <location>
        <begin position="23"/>
        <end position="33"/>
    </location>
</feature>
<dbReference type="GO" id="GO:0005634">
    <property type="term" value="C:nucleus"/>
    <property type="evidence" value="ECO:0007669"/>
    <property type="project" value="UniProtKB-SubCell"/>
</dbReference>
<feature type="region of interest" description="Disordered" evidence="5">
    <location>
        <begin position="23"/>
        <end position="48"/>
    </location>
</feature>
<dbReference type="InterPro" id="IPR035979">
    <property type="entry name" value="RBD_domain_sf"/>
</dbReference>
<comment type="caution">
    <text evidence="7">The sequence shown here is derived from an EMBL/GenBank/DDBJ whole genome shotgun (WGS) entry which is preliminary data.</text>
</comment>
<accession>A0A443SK86</accession>
<evidence type="ECO:0000313" key="8">
    <source>
        <dbReference type="Proteomes" id="UP000288716"/>
    </source>
</evidence>
<dbReference type="PROSITE" id="PS50102">
    <property type="entry name" value="RRM"/>
    <property type="match status" value="1"/>
</dbReference>
<dbReference type="Proteomes" id="UP000288716">
    <property type="component" value="Unassembled WGS sequence"/>
</dbReference>
<dbReference type="VEuPathDB" id="VectorBase:LDEU004105"/>
<feature type="compositionally biased region" description="Polar residues" evidence="5">
    <location>
        <begin position="122"/>
        <end position="138"/>
    </location>
</feature>
<evidence type="ECO:0000256" key="2">
    <source>
        <dbReference type="ARBA" id="ARBA00022884"/>
    </source>
</evidence>
<dbReference type="GO" id="GO:0006357">
    <property type="term" value="P:regulation of transcription by RNA polymerase II"/>
    <property type="evidence" value="ECO:0007669"/>
    <property type="project" value="TreeGrafter"/>
</dbReference>
<evidence type="ECO:0000256" key="3">
    <source>
        <dbReference type="ARBA" id="ARBA00023242"/>
    </source>
</evidence>
<evidence type="ECO:0000256" key="4">
    <source>
        <dbReference type="PROSITE-ProRule" id="PRU00176"/>
    </source>
</evidence>
<dbReference type="Gene3D" id="3.30.70.330">
    <property type="match status" value="1"/>
</dbReference>
<comment type="subcellular location">
    <subcellularLocation>
        <location evidence="1">Nucleus</location>
    </subcellularLocation>
</comment>
<gene>
    <name evidence="7" type="ORF">B4U80_00205</name>
</gene>
<evidence type="ECO:0000256" key="1">
    <source>
        <dbReference type="ARBA" id="ARBA00004123"/>
    </source>
</evidence>
<feature type="domain" description="RRM" evidence="6">
    <location>
        <begin position="260"/>
        <end position="338"/>
    </location>
</feature>
<dbReference type="OrthoDB" id="6159259at2759"/>
<feature type="region of interest" description="Disordered" evidence="5">
    <location>
        <begin position="94"/>
        <end position="176"/>
    </location>
</feature>
<dbReference type="Pfam" id="PF00076">
    <property type="entry name" value="RRM_1"/>
    <property type="match status" value="1"/>
</dbReference>
<dbReference type="SUPFAM" id="SSF54928">
    <property type="entry name" value="RNA-binding domain, RBD"/>
    <property type="match status" value="1"/>
</dbReference>
<dbReference type="InterPro" id="IPR051738">
    <property type="entry name" value="SAF_Modulators"/>
</dbReference>
<evidence type="ECO:0000256" key="5">
    <source>
        <dbReference type="SAM" id="MobiDB-lite"/>
    </source>
</evidence>
<feature type="compositionally biased region" description="Low complexity" evidence="5">
    <location>
        <begin position="152"/>
        <end position="165"/>
    </location>
</feature>
<protein>
    <recommendedName>
        <fullName evidence="6">RRM domain-containing protein</fullName>
    </recommendedName>
</protein>
<sequence length="339" mass="37459">MVFECYEVETALVLPVLLASGDQQREDKTSDGNEDHDENGSVFSSPLKSESVITTVQLTSSDAISMDTSSDRKNTTDDLSLVVHVDDTQSEIDADMDLSAVSSNANDSKKYSNSKKDEDSGAMQSNGKSSAQLDQSTNESKELVSDEKNAMNTSNASTKDSSAKSASKESEKSSSKTKRFVEVIQMRLKVCLPLKQRVLRSQSLIILCLFYLTAQSHPPTNHPNQVHQPMRIASVIDFIRVRNDYNYPFITEKKSTVSTRNVWVSGLSQNTRANDLQTLFSKCGKVVSAKIITNTRIPGSRCYGFITMETAEQAEKCIRNLNKTELNGRTIIVEKVSVV</sequence>
<dbReference type="GO" id="GO:0003723">
    <property type="term" value="F:RNA binding"/>
    <property type="evidence" value="ECO:0007669"/>
    <property type="project" value="UniProtKB-UniRule"/>
</dbReference>
<proteinExistence type="predicted"/>
<keyword evidence="8" id="KW-1185">Reference proteome</keyword>
<dbReference type="InterPro" id="IPR012677">
    <property type="entry name" value="Nucleotide-bd_a/b_plait_sf"/>
</dbReference>
<reference evidence="7 8" key="1">
    <citation type="journal article" date="2018" name="Gigascience">
        <title>Genomes of trombidid mites reveal novel predicted allergens and laterally-transferred genes associated with secondary metabolism.</title>
        <authorList>
            <person name="Dong X."/>
            <person name="Chaisiri K."/>
            <person name="Xia D."/>
            <person name="Armstrong S.D."/>
            <person name="Fang Y."/>
            <person name="Donnelly M.J."/>
            <person name="Kadowaki T."/>
            <person name="McGarry J.W."/>
            <person name="Darby A.C."/>
            <person name="Makepeace B.L."/>
        </authorList>
    </citation>
    <scope>NUCLEOTIDE SEQUENCE [LARGE SCALE GENOMIC DNA]</scope>
    <source>
        <strain evidence="7">UoL-UT</strain>
    </source>
</reference>
<feature type="compositionally biased region" description="Basic and acidic residues" evidence="5">
    <location>
        <begin position="107"/>
        <end position="119"/>
    </location>
</feature>
<keyword evidence="3" id="KW-0539">Nucleus</keyword>
<organism evidence="7 8">
    <name type="scientific">Leptotrombidium deliense</name>
    <dbReference type="NCBI Taxonomy" id="299467"/>
    <lineage>
        <taxon>Eukaryota</taxon>
        <taxon>Metazoa</taxon>
        <taxon>Ecdysozoa</taxon>
        <taxon>Arthropoda</taxon>
        <taxon>Chelicerata</taxon>
        <taxon>Arachnida</taxon>
        <taxon>Acari</taxon>
        <taxon>Acariformes</taxon>
        <taxon>Trombidiformes</taxon>
        <taxon>Prostigmata</taxon>
        <taxon>Anystina</taxon>
        <taxon>Parasitengona</taxon>
        <taxon>Trombiculoidea</taxon>
        <taxon>Trombiculidae</taxon>
        <taxon>Leptotrombidium</taxon>
    </lineage>
</organism>
<dbReference type="EMBL" id="NCKV01001670">
    <property type="protein sequence ID" value="RWS27936.1"/>
    <property type="molecule type" value="Genomic_DNA"/>
</dbReference>
<feature type="compositionally biased region" description="Basic and acidic residues" evidence="5">
    <location>
        <begin position="139"/>
        <end position="149"/>
    </location>
</feature>
<evidence type="ECO:0000313" key="7">
    <source>
        <dbReference type="EMBL" id="RWS27936.1"/>
    </source>
</evidence>
<dbReference type="GO" id="GO:0043565">
    <property type="term" value="F:sequence-specific DNA binding"/>
    <property type="evidence" value="ECO:0007669"/>
    <property type="project" value="TreeGrafter"/>
</dbReference>